<keyword evidence="1" id="KW-0496">Mitochondrion</keyword>
<accession>A0A101M1J5</accession>
<comment type="caution">
    <text evidence="1">The sequence shown here is derived from an EMBL/GenBank/DDBJ whole genome shotgun (WGS) entry which is preliminary data.</text>
</comment>
<gene>
    <name evidence="1" type="ORF">ABT39_MTgene3761</name>
</gene>
<dbReference type="EMBL" id="LKAM01000003">
    <property type="protein sequence ID" value="KUM49212.1"/>
    <property type="molecule type" value="Genomic_DNA"/>
</dbReference>
<proteinExistence type="predicted"/>
<dbReference type="AlphaFoldDB" id="A0A101M1J5"/>
<name>A0A101M1J5_PICGL</name>
<organism evidence="1">
    <name type="scientific">Picea glauca</name>
    <name type="common">White spruce</name>
    <name type="synonym">Pinus glauca</name>
    <dbReference type="NCBI Taxonomy" id="3330"/>
    <lineage>
        <taxon>Eukaryota</taxon>
        <taxon>Viridiplantae</taxon>
        <taxon>Streptophyta</taxon>
        <taxon>Embryophyta</taxon>
        <taxon>Tracheophyta</taxon>
        <taxon>Spermatophyta</taxon>
        <taxon>Pinopsida</taxon>
        <taxon>Pinidae</taxon>
        <taxon>Conifers I</taxon>
        <taxon>Pinales</taxon>
        <taxon>Pinaceae</taxon>
        <taxon>Picea</taxon>
    </lineage>
</organism>
<protein>
    <submittedName>
        <fullName evidence="1">Uncharacterized protein</fullName>
    </submittedName>
</protein>
<reference evidence="1" key="1">
    <citation type="journal article" date="2015" name="Genome Biol. Evol.">
        <title>Organellar Genomes of White Spruce (Picea glauca): Assembly and Annotation.</title>
        <authorList>
            <person name="Jackman S.D."/>
            <person name="Warren R.L."/>
            <person name="Gibb E.A."/>
            <person name="Vandervalk B.P."/>
            <person name="Mohamadi H."/>
            <person name="Chu J."/>
            <person name="Raymond A."/>
            <person name="Pleasance S."/>
            <person name="Coope R."/>
            <person name="Wildung M.R."/>
            <person name="Ritland C.E."/>
            <person name="Bousquet J."/>
            <person name="Jones S.J."/>
            <person name="Bohlmann J."/>
            <person name="Birol I."/>
        </authorList>
    </citation>
    <scope>NUCLEOTIDE SEQUENCE [LARGE SCALE GENOMIC DNA]</scope>
    <source>
        <tissue evidence="1">Flushing bud</tissue>
    </source>
</reference>
<sequence length="114" mass="13988">MYVQTRHVSFPFPVRRERAQLFTYVIFIYPSLRQTREKMSPHRSQQTREEEISAIRERRRPLSIHRMIRFLMFPTFPSDNRRSYPSLLHTREKRSFPIITTRILLTHVVIIRAY</sequence>
<geneLocation type="mitochondrion" evidence="1"/>
<evidence type="ECO:0000313" key="1">
    <source>
        <dbReference type="EMBL" id="KUM49212.1"/>
    </source>
</evidence>